<sequence>MSLRKKPWNRVNLPVYSVSSTDGKGFHNMHIITYASQVSMQPKQFICGIYYGTKTLELVQTHKRFVLQLLSKEQYKLVNILGRKSGNDYNKIIYLEKKNLLQPWNGFYILKHALAVIELQAHDLLLPDTTMPDHHLFLCSVIAYKNLNDGQPLTLDELRKHKIIRI</sequence>
<dbReference type="GO" id="GO:0010181">
    <property type="term" value="F:FMN binding"/>
    <property type="evidence" value="ECO:0007669"/>
    <property type="project" value="InterPro"/>
</dbReference>
<protein>
    <submittedName>
        <fullName evidence="2">Flavin reductase family protein</fullName>
    </submittedName>
</protein>
<dbReference type="InterPro" id="IPR053310">
    <property type="entry name" value="Flavoredoxin-like"/>
</dbReference>
<dbReference type="OrthoDB" id="670833at2"/>
<reference evidence="2 3" key="1">
    <citation type="journal article" date="2016" name="Int. J. Syst. Evol. Microbiol.">
        <title>Panacibacter ginsenosidivorans gen. nov., sp. nov., with ginsenoside converting activity isolated from soil of a ginseng field.</title>
        <authorList>
            <person name="Siddiqi M.Z."/>
            <person name="Muhammad Shafi S."/>
            <person name="Choi K.D."/>
            <person name="Im W.T."/>
        </authorList>
    </citation>
    <scope>NUCLEOTIDE SEQUENCE [LARGE SCALE GENOMIC DNA]</scope>
    <source>
        <strain evidence="2 3">Gsoil1550</strain>
    </source>
</reference>
<feature type="domain" description="Flavin reductase like" evidence="1">
    <location>
        <begin position="10"/>
        <end position="155"/>
    </location>
</feature>
<dbReference type="Proteomes" id="UP000321533">
    <property type="component" value="Chromosome"/>
</dbReference>
<dbReference type="SUPFAM" id="SSF50475">
    <property type="entry name" value="FMN-binding split barrel"/>
    <property type="match status" value="1"/>
</dbReference>
<dbReference type="InterPro" id="IPR002563">
    <property type="entry name" value="Flavin_Rdtase-like_dom"/>
</dbReference>
<name>A0A5B8V9K8_9BACT</name>
<proteinExistence type="predicted"/>
<evidence type="ECO:0000313" key="3">
    <source>
        <dbReference type="Proteomes" id="UP000321533"/>
    </source>
</evidence>
<dbReference type="EMBL" id="CP042435">
    <property type="protein sequence ID" value="QEC68012.1"/>
    <property type="molecule type" value="Genomic_DNA"/>
</dbReference>
<accession>A0A5B8V9K8</accession>
<gene>
    <name evidence="2" type="ORF">FRZ67_12120</name>
</gene>
<dbReference type="GO" id="GO:0016646">
    <property type="term" value="F:oxidoreductase activity, acting on the CH-NH group of donors, NAD or NADP as acceptor"/>
    <property type="evidence" value="ECO:0007669"/>
    <property type="project" value="UniProtKB-ARBA"/>
</dbReference>
<dbReference type="KEGG" id="pgin:FRZ67_12120"/>
<dbReference type="AlphaFoldDB" id="A0A5B8V9K8"/>
<dbReference type="PANTHER" id="PTHR43241">
    <property type="entry name" value="FLAVIN REDUCTASE DOMAIN PROTEIN"/>
    <property type="match status" value="1"/>
</dbReference>
<dbReference type="InterPro" id="IPR012349">
    <property type="entry name" value="Split_barrel_FMN-bd"/>
</dbReference>
<evidence type="ECO:0000313" key="2">
    <source>
        <dbReference type="EMBL" id="QEC68012.1"/>
    </source>
</evidence>
<organism evidence="2 3">
    <name type="scientific">Panacibacter ginsenosidivorans</name>
    <dbReference type="NCBI Taxonomy" id="1813871"/>
    <lineage>
        <taxon>Bacteria</taxon>
        <taxon>Pseudomonadati</taxon>
        <taxon>Bacteroidota</taxon>
        <taxon>Chitinophagia</taxon>
        <taxon>Chitinophagales</taxon>
        <taxon>Chitinophagaceae</taxon>
        <taxon>Panacibacter</taxon>
    </lineage>
</organism>
<keyword evidence="3" id="KW-1185">Reference proteome</keyword>
<dbReference type="Pfam" id="PF01613">
    <property type="entry name" value="Flavin_Reduct"/>
    <property type="match status" value="1"/>
</dbReference>
<evidence type="ECO:0000259" key="1">
    <source>
        <dbReference type="Pfam" id="PF01613"/>
    </source>
</evidence>
<dbReference type="PANTHER" id="PTHR43241:SF1">
    <property type="entry name" value="FLAVIN REDUCTASE LIKE DOMAIN-CONTAINING PROTEIN"/>
    <property type="match status" value="1"/>
</dbReference>
<dbReference type="RefSeq" id="WP_147189819.1">
    <property type="nucleotide sequence ID" value="NZ_CP042435.1"/>
</dbReference>
<dbReference type="Gene3D" id="2.30.110.10">
    <property type="entry name" value="Electron Transport, Fmn-binding Protein, Chain A"/>
    <property type="match status" value="1"/>
</dbReference>